<protein>
    <submittedName>
        <fullName evidence="1">Uncharacterized protein</fullName>
    </submittedName>
</protein>
<dbReference type="AlphaFoldDB" id="A0A4Y2EJR9"/>
<reference evidence="1 2" key="1">
    <citation type="journal article" date="2019" name="Sci. Rep.">
        <title>Orb-weaving spider Araneus ventricosus genome elucidates the spidroin gene catalogue.</title>
        <authorList>
            <person name="Kono N."/>
            <person name="Nakamura H."/>
            <person name="Ohtoshi R."/>
            <person name="Moran D.A.P."/>
            <person name="Shinohara A."/>
            <person name="Yoshida Y."/>
            <person name="Fujiwara M."/>
            <person name="Mori M."/>
            <person name="Tomita M."/>
            <person name="Arakawa K."/>
        </authorList>
    </citation>
    <scope>NUCLEOTIDE SEQUENCE [LARGE SCALE GENOMIC DNA]</scope>
</reference>
<dbReference type="Proteomes" id="UP000499080">
    <property type="component" value="Unassembled WGS sequence"/>
</dbReference>
<accession>A0A4Y2EJR9</accession>
<evidence type="ECO:0000313" key="2">
    <source>
        <dbReference type="Proteomes" id="UP000499080"/>
    </source>
</evidence>
<organism evidence="1 2">
    <name type="scientific">Araneus ventricosus</name>
    <name type="common">Orbweaver spider</name>
    <name type="synonym">Epeira ventricosa</name>
    <dbReference type="NCBI Taxonomy" id="182803"/>
    <lineage>
        <taxon>Eukaryota</taxon>
        <taxon>Metazoa</taxon>
        <taxon>Ecdysozoa</taxon>
        <taxon>Arthropoda</taxon>
        <taxon>Chelicerata</taxon>
        <taxon>Arachnida</taxon>
        <taxon>Araneae</taxon>
        <taxon>Araneomorphae</taxon>
        <taxon>Entelegynae</taxon>
        <taxon>Araneoidea</taxon>
        <taxon>Araneidae</taxon>
        <taxon>Araneus</taxon>
    </lineage>
</organism>
<dbReference type="EMBL" id="BGPR01000637">
    <property type="protein sequence ID" value="GBM29452.1"/>
    <property type="molecule type" value="Genomic_DNA"/>
</dbReference>
<gene>
    <name evidence="1" type="ORF">AVEN_255839_1</name>
</gene>
<proteinExistence type="predicted"/>
<name>A0A4Y2EJR9_ARAVE</name>
<evidence type="ECO:0000313" key="1">
    <source>
        <dbReference type="EMBL" id="GBM29452.1"/>
    </source>
</evidence>
<sequence>MRLGLPSTAVVGDRFGVSDRAVAAISSSVLHNVGLITGNNSDLMVVENKLRREKAKVRMDLKFQALNEDHALP</sequence>
<comment type="caution">
    <text evidence="1">The sequence shown here is derived from an EMBL/GenBank/DDBJ whole genome shotgun (WGS) entry which is preliminary data.</text>
</comment>
<dbReference type="OrthoDB" id="6783620at2759"/>
<keyword evidence="2" id="KW-1185">Reference proteome</keyword>